<keyword evidence="1" id="KW-1133">Transmembrane helix</keyword>
<keyword evidence="1" id="KW-0472">Membrane</keyword>
<keyword evidence="1" id="KW-0812">Transmembrane</keyword>
<reference evidence="3" key="1">
    <citation type="submission" date="2016-10" db="EMBL/GenBank/DDBJ databases">
        <authorList>
            <person name="Varghese N."/>
            <person name="Submissions S."/>
        </authorList>
    </citation>
    <scope>NUCLEOTIDE SEQUENCE [LARGE SCALE GENOMIC DNA]</scope>
    <source>
        <strain evidence="3">DSM 28881</strain>
    </source>
</reference>
<evidence type="ECO:0000313" key="3">
    <source>
        <dbReference type="Proteomes" id="UP000199559"/>
    </source>
</evidence>
<dbReference type="STRING" id="1144750.SAMN05443431_10515"/>
<feature type="transmembrane region" description="Helical" evidence="1">
    <location>
        <begin position="12"/>
        <end position="30"/>
    </location>
</feature>
<evidence type="ECO:0000313" key="2">
    <source>
        <dbReference type="EMBL" id="SFJ17949.1"/>
    </source>
</evidence>
<name>A0A1I3P939_9FLAO</name>
<dbReference type="AlphaFoldDB" id="A0A1I3P939"/>
<protein>
    <submittedName>
        <fullName evidence="2">Uncharacterized protein</fullName>
    </submittedName>
</protein>
<evidence type="ECO:0000256" key="1">
    <source>
        <dbReference type="SAM" id="Phobius"/>
    </source>
</evidence>
<keyword evidence="3" id="KW-1185">Reference proteome</keyword>
<accession>A0A1I3P939</accession>
<proteinExistence type="predicted"/>
<dbReference type="EMBL" id="FORM01000005">
    <property type="protein sequence ID" value="SFJ17949.1"/>
    <property type="molecule type" value="Genomic_DNA"/>
</dbReference>
<gene>
    <name evidence="2" type="ORF">SAMN05443431_10515</name>
</gene>
<feature type="transmembrane region" description="Helical" evidence="1">
    <location>
        <begin position="36"/>
        <end position="54"/>
    </location>
</feature>
<sequence>MNYIRKIGLSNVLLLVLCLAIILVAEYLFLNGEQLHGIFIGLWAPTLLGVMIYIKLINNGRK</sequence>
<dbReference type="Proteomes" id="UP000199559">
    <property type="component" value="Unassembled WGS sequence"/>
</dbReference>
<organism evidence="2 3">
    <name type="scientific">Olleya namhaensis</name>
    <dbReference type="NCBI Taxonomy" id="1144750"/>
    <lineage>
        <taxon>Bacteria</taxon>
        <taxon>Pseudomonadati</taxon>
        <taxon>Bacteroidota</taxon>
        <taxon>Flavobacteriia</taxon>
        <taxon>Flavobacteriales</taxon>
        <taxon>Flavobacteriaceae</taxon>
    </lineage>
</organism>
<dbReference type="RefSeq" id="WP_090839555.1">
    <property type="nucleotide sequence ID" value="NZ_CANKYB010000005.1"/>
</dbReference>